<organism evidence="5 6">
    <name type="scientific">Pseudozyma hubeiensis (strain SY62)</name>
    <name type="common">Yeast</name>
    <dbReference type="NCBI Taxonomy" id="1305764"/>
    <lineage>
        <taxon>Eukaryota</taxon>
        <taxon>Fungi</taxon>
        <taxon>Dikarya</taxon>
        <taxon>Basidiomycota</taxon>
        <taxon>Ustilaginomycotina</taxon>
        <taxon>Ustilaginomycetes</taxon>
        <taxon>Ustilaginales</taxon>
        <taxon>Ustilaginaceae</taxon>
        <taxon>Pseudozyma</taxon>
    </lineage>
</organism>
<dbReference type="STRING" id="1305764.R9PNN4"/>
<dbReference type="Gene3D" id="3.40.605.10">
    <property type="entry name" value="Aldehyde Dehydrogenase, Chain A, domain 1"/>
    <property type="match status" value="1"/>
</dbReference>
<protein>
    <submittedName>
        <fullName evidence="5">Aldehyde dehydrogenase</fullName>
    </submittedName>
</protein>
<dbReference type="AlphaFoldDB" id="R9PNN4"/>
<proteinExistence type="inferred from homology"/>
<dbReference type="Proteomes" id="UP000014071">
    <property type="component" value="Unassembled WGS sequence"/>
</dbReference>
<dbReference type="PROSITE" id="PS00687">
    <property type="entry name" value="ALDEHYDE_DEHYDR_GLU"/>
    <property type="match status" value="1"/>
</dbReference>
<feature type="domain" description="Aldehyde dehydrogenase" evidence="4">
    <location>
        <begin position="41"/>
        <end position="497"/>
    </location>
</feature>
<feature type="active site" evidence="2">
    <location>
        <position position="271"/>
    </location>
</feature>
<dbReference type="eggNOG" id="KOG2450">
    <property type="taxonomic scope" value="Eukaryota"/>
</dbReference>
<evidence type="ECO:0000313" key="6">
    <source>
        <dbReference type="Proteomes" id="UP000014071"/>
    </source>
</evidence>
<reference evidence="6" key="1">
    <citation type="journal article" date="2013" name="Genome Announc.">
        <title>Draft genome sequence of the basidiomycetous yeast-like fungus Pseudozyma hubeiensis SY62, which produces an abundant amount of the biosurfactant mannosylerythritol lipids.</title>
        <authorList>
            <person name="Konishi M."/>
            <person name="Hatada Y."/>
            <person name="Horiuchi J."/>
        </authorList>
    </citation>
    <scope>NUCLEOTIDE SEQUENCE [LARGE SCALE GENOMIC DNA]</scope>
    <source>
        <strain evidence="6">SY62</strain>
    </source>
</reference>
<evidence type="ECO:0000256" key="1">
    <source>
        <dbReference type="ARBA" id="ARBA00023002"/>
    </source>
</evidence>
<keyword evidence="1 3" id="KW-0560">Oxidoreductase</keyword>
<dbReference type="RefSeq" id="XP_012193327.1">
    <property type="nucleotide sequence ID" value="XM_012337937.1"/>
</dbReference>
<dbReference type="SUPFAM" id="SSF53720">
    <property type="entry name" value="ALDH-like"/>
    <property type="match status" value="1"/>
</dbReference>
<dbReference type="InterPro" id="IPR016162">
    <property type="entry name" value="Ald_DH_N"/>
</dbReference>
<dbReference type="GeneID" id="24112606"/>
<dbReference type="Pfam" id="PF00171">
    <property type="entry name" value="Aldedh"/>
    <property type="match status" value="1"/>
</dbReference>
<comment type="similarity">
    <text evidence="3">Belongs to the aldehyde dehydrogenase family.</text>
</comment>
<gene>
    <name evidence="5" type="ORF">PHSY_007343</name>
</gene>
<dbReference type="GO" id="GO:0004777">
    <property type="term" value="F:succinate-semialdehyde dehydrogenase (NAD+) activity"/>
    <property type="evidence" value="ECO:0007669"/>
    <property type="project" value="TreeGrafter"/>
</dbReference>
<evidence type="ECO:0000259" key="4">
    <source>
        <dbReference type="Pfam" id="PF00171"/>
    </source>
</evidence>
<sequence length="512" mass="54819">MAATNGDSATTNFINHSTLPCIVDNAPFTPSHTYSVYRTDQPSTSSRDVTHKVHSIIASDVEHVVASSQAALPGWRQTPAARRREILLKACSLLLERVPEYAANTMEETVLSRGMAGFELAVLASGHLQSAAESVTHALKSEILPPGDDGAMKIVKREPYGVVLGIAPWNAPFILGLRSILYPIAAGNTAILKTSEFAPRVHLSVAQILIDAGLPKGVLNVVHVDPAHAPEVTEALIAHPRVRKVNFTGSTRVGRIIASTAAKHLKPVVLELGGKAPLIVLEDADLDLAANGILFGGYLNSNQICMAVNNILVHKSVASKLESTLQSLFNAHRETFTAKLSQGMEDKHALRSLFTAASADRLKVLYEDAVSKGAQVVVGEAGFDGALVQPIVLSPVKPDMKIYTEETFGPVLSLITFDSIDQAVEIANTPEYGLAASVYTKNHTLGLHVADRIDAGQVHINAQPVHDDPVMPHGGWKSSGYGRFNGVEGVREFTQTKGITVQEGHAMPFSYV</sequence>
<dbReference type="GO" id="GO:0009450">
    <property type="term" value="P:gamma-aminobutyric acid catabolic process"/>
    <property type="evidence" value="ECO:0007669"/>
    <property type="project" value="TreeGrafter"/>
</dbReference>
<keyword evidence="6" id="KW-1185">Reference proteome</keyword>
<dbReference type="InterPro" id="IPR029510">
    <property type="entry name" value="Ald_DH_CS_GLU"/>
</dbReference>
<name>R9PNN4_PSEHS</name>
<dbReference type="InterPro" id="IPR015590">
    <property type="entry name" value="Aldehyde_DH_dom"/>
</dbReference>
<dbReference type="EMBL" id="DF238832">
    <property type="protein sequence ID" value="GAC99740.1"/>
    <property type="molecule type" value="Genomic_DNA"/>
</dbReference>
<dbReference type="OrthoDB" id="310895at2759"/>
<evidence type="ECO:0000313" key="5">
    <source>
        <dbReference type="EMBL" id="GAC99740.1"/>
    </source>
</evidence>
<evidence type="ECO:0000256" key="3">
    <source>
        <dbReference type="RuleBase" id="RU003345"/>
    </source>
</evidence>
<accession>R9PNN4</accession>
<dbReference type="InterPro" id="IPR050740">
    <property type="entry name" value="Aldehyde_DH_Superfamily"/>
</dbReference>
<dbReference type="CDD" id="cd07105">
    <property type="entry name" value="ALDH_SaliADH"/>
    <property type="match status" value="1"/>
</dbReference>
<dbReference type="HOGENOM" id="CLU_005391_1_0_1"/>
<dbReference type="InterPro" id="IPR016163">
    <property type="entry name" value="Ald_DH_C"/>
</dbReference>
<dbReference type="Gene3D" id="3.40.309.10">
    <property type="entry name" value="Aldehyde Dehydrogenase, Chain A, domain 2"/>
    <property type="match status" value="1"/>
</dbReference>
<dbReference type="InterPro" id="IPR016161">
    <property type="entry name" value="Ald_DH/histidinol_DH"/>
</dbReference>
<dbReference type="PANTHER" id="PTHR43353">
    <property type="entry name" value="SUCCINATE-SEMIALDEHYDE DEHYDROGENASE, MITOCHONDRIAL"/>
    <property type="match status" value="1"/>
</dbReference>
<evidence type="ECO:0000256" key="2">
    <source>
        <dbReference type="PROSITE-ProRule" id="PRU10007"/>
    </source>
</evidence>
<dbReference type="PANTHER" id="PTHR43353:SF6">
    <property type="entry name" value="CYTOPLASMIC ALDEHYDE DEHYDROGENASE (EUROFUNG)"/>
    <property type="match status" value="1"/>
</dbReference>